<reference evidence="2 3" key="1">
    <citation type="journal article" date="2017" name="Nature">
        <title>The Apostasia genome and the evolution of orchids.</title>
        <authorList>
            <person name="Zhang G.Q."/>
            <person name="Liu K.W."/>
            <person name="Li Z."/>
            <person name="Lohaus R."/>
            <person name="Hsiao Y.Y."/>
            <person name="Niu S.C."/>
            <person name="Wang J.Y."/>
            <person name="Lin Y.C."/>
            <person name="Xu Q."/>
            <person name="Chen L.J."/>
            <person name="Yoshida K."/>
            <person name="Fujiwara S."/>
            <person name="Wang Z.W."/>
            <person name="Zhang Y.Q."/>
            <person name="Mitsuda N."/>
            <person name="Wang M."/>
            <person name="Liu G.H."/>
            <person name="Pecoraro L."/>
            <person name="Huang H.X."/>
            <person name="Xiao X.J."/>
            <person name="Lin M."/>
            <person name="Wu X.Y."/>
            <person name="Wu W.L."/>
            <person name="Chen Y.Y."/>
            <person name="Chang S.B."/>
            <person name="Sakamoto S."/>
            <person name="Ohme-Takagi M."/>
            <person name="Yagi M."/>
            <person name="Zeng S.J."/>
            <person name="Shen C.Y."/>
            <person name="Yeh C.M."/>
            <person name="Luo Y.B."/>
            <person name="Tsai W.C."/>
            <person name="Van de Peer Y."/>
            <person name="Liu Z.J."/>
        </authorList>
    </citation>
    <scope>NUCLEOTIDE SEQUENCE [LARGE SCALE GENOMIC DNA]</scope>
    <source>
        <strain evidence="3">cv. Shenzhen</strain>
        <tissue evidence="2">Stem</tissue>
    </source>
</reference>
<proteinExistence type="inferred from homology"/>
<dbReference type="Pfam" id="PF01875">
    <property type="entry name" value="Memo"/>
    <property type="match status" value="1"/>
</dbReference>
<keyword evidence="3" id="KW-1185">Reference proteome</keyword>
<evidence type="ECO:0000256" key="1">
    <source>
        <dbReference type="ARBA" id="ARBA00006315"/>
    </source>
</evidence>
<protein>
    <recommendedName>
        <fullName evidence="4">Protein MEMO1</fullName>
    </recommendedName>
</protein>
<dbReference type="PANTHER" id="PTHR11060">
    <property type="entry name" value="PROTEIN MEMO1"/>
    <property type="match status" value="1"/>
</dbReference>
<accession>A0A2I0AUE7</accession>
<evidence type="ECO:0000313" key="2">
    <source>
        <dbReference type="EMBL" id="PKA59169.1"/>
    </source>
</evidence>
<dbReference type="EMBL" id="KZ451950">
    <property type="protein sequence ID" value="PKA59169.1"/>
    <property type="molecule type" value="Genomic_DNA"/>
</dbReference>
<name>A0A2I0AUE7_9ASPA</name>
<evidence type="ECO:0008006" key="4">
    <source>
        <dbReference type="Google" id="ProtNLM"/>
    </source>
</evidence>
<dbReference type="PANTHER" id="PTHR11060:SF0">
    <property type="entry name" value="PROTEIN MEMO1"/>
    <property type="match status" value="1"/>
</dbReference>
<dbReference type="Proteomes" id="UP000236161">
    <property type="component" value="Unassembled WGS sequence"/>
</dbReference>
<comment type="similarity">
    <text evidence="1">Belongs to the MEMO1 family.</text>
</comment>
<dbReference type="STRING" id="1088818.A0A2I0AUE7"/>
<dbReference type="NCBIfam" id="TIGR04336">
    <property type="entry name" value="AmmeMemoSam_B"/>
    <property type="match status" value="1"/>
</dbReference>
<dbReference type="CDD" id="cd07361">
    <property type="entry name" value="MEMO_like"/>
    <property type="match status" value="1"/>
</dbReference>
<dbReference type="AlphaFoldDB" id="A0A2I0AUE7"/>
<dbReference type="OrthoDB" id="417112at2759"/>
<evidence type="ECO:0000313" key="3">
    <source>
        <dbReference type="Proteomes" id="UP000236161"/>
    </source>
</evidence>
<dbReference type="InterPro" id="IPR002737">
    <property type="entry name" value="MEMO1_fam"/>
</dbReference>
<sequence length="168" mass="19014">MQRFSKFLLLPCSYPIKIVPILVGGLSSENEAMYGKLLAKYMDDPRNFFSVSSDFCHWGFRFNYMHYDKIHGPVHKSIEALDRMGMDIIQTGDPDSFKCYLDQFGNTICGRHPISVFLHMLRTCSTNISIGFVRYEQSSQCKTTKDSSVSYASAVAKVDGGKMRHVAS</sequence>
<dbReference type="Gene3D" id="3.40.830.10">
    <property type="entry name" value="LigB-like"/>
    <property type="match status" value="1"/>
</dbReference>
<gene>
    <name evidence="2" type="ORF">AXF42_Ash001262</name>
</gene>
<organism evidence="2 3">
    <name type="scientific">Apostasia shenzhenica</name>
    <dbReference type="NCBI Taxonomy" id="1088818"/>
    <lineage>
        <taxon>Eukaryota</taxon>
        <taxon>Viridiplantae</taxon>
        <taxon>Streptophyta</taxon>
        <taxon>Embryophyta</taxon>
        <taxon>Tracheophyta</taxon>
        <taxon>Spermatophyta</taxon>
        <taxon>Magnoliopsida</taxon>
        <taxon>Liliopsida</taxon>
        <taxon>Asparagales</taxon>
        <taxon>Orchidaceae</taxon>
        <taxon>Apostasioideae</taxon>
        <taxon>Apostasia</taxon>
    </lineage>
</organism>